<sequence length="272" mass="30827">MRIILERDCDQMTRAISESATNSPNFYSTPAGVRLTLTDLAGSTPDPPFPMLRLPPGSRSLFRVICQTQFRLSKEEDVRSIVRRSLVPTARGLAKPRVARGSYLWTVVGCIRTVVPFLRRVAWPNLESLEERRLFGIQPDHSHKYEPQATRLLAKPRAVGTADCLIQPTTVHKATDLRRRGLVNRAPCWNDCSDSTDHSPQSTSLSGSRFAAKPRREGTALFRFNRPQSTEYELKRLRFGQARRERHDCSNSTDHNLGTDLKRLGRFSQTTP</sequence>
<evidence type="ECO:0000256" key="1">
    <source>
        <dbReference type="SAM" id="MobiDB-lite"/>
    </source>
</evidence>
<organism evidence="2 3">
    <name type="scientific">Araneus ventricosus</name>
    <name type="common">Orbweaver spider</name>
    <name type="synonym">Epeira ventricosa</name>
    <dbReference type="NCBI Taxonomy" id="182803"/>
    <lineage>
        <taxon>Eukaryota</taxon>
        <taxon>Metazoa</taxon>
        <taxon>Ecdysozoa</taxon>
        <taxon>Arthropoda</taxon>
        <taxon>Chelicerata</taxon>
        <taxon>Arachnida</taxon>
        <taxon>Araneae</taxon>
        <taxon>Araneomorphae</taxon>
        <taxon>Entelegynae</taxon>
        <taxon>Araneoidea</taxon>
        <taxon>Araneidae</taxon>
        <taxon>Araneus</taxon>
    </lineage>
</organism>
<evidence type="ECO:0000313" key="2">
    <source>
        <dbReference type="EMBL" id="GBM41758.1"/>
    </source>
</evidence>
<dbReference type="AlphaFoldDB" id="A0A4Y2FMN4"/>
<dbReference type="EMBL" id="BGPR01000972">
    <property type="protein sequence ID" value="GBM41758.1"/>
    <property type="molecule type" value="Genomic_DNA"/>
</dbReference>
<feature type="region of interest" description="Disordered" evidence="1">
    <location>
        <begin position="192"/>
        <end position="213"/>
    </location>
</feature>
<feature type="compositionally biased region" description="Polar residues" evidence="1">
    <location>
        <begin position="198"/>
        <end position="207"/>
    </location>
</feature>
<evidence type="ECO:0000313" key="3">
    <source>
        <dbReference type="Proteomes" id="UP000499080"/>
    </source>
</evidence>
<proteinExistence type="predicted"/>
<comment type="caution">
    <text evidence="2">The sequence shown here is derived from an EMBL/GenBank/DDBJ whole genome shotgun (WGS) entry which is preliminary data.</text>
</comment>
<dbReference type="Proteomes" id="UP000499080">
    <property type="component" value="Unassembled WGS sequence"/>
</dbReference>
<gene>
    <name evidence="2" type="ORF">AVEN_38630_1</name>
</gene>
<accession>A0A4Y2FMN4</accession>
<reference evidence="2 3" key="1">
    <citation type="journal article" date="2019" name="Sci. Rep.">
        <title>Orb-weaving spider Araneus ventricosus genome elucidates the spidroin gene catalogue.</title>
        <authorList>
            <person name="Kono N."/>
            <person name="Nakamura H."/>
            <person name="Ohtoshi R."/>
            <person name="Moran D.A.P."/>
            <person name="Shinohara A."/>
            <person name="Yoshida Y."/>
            <person name="Fujiwara M."/>
            <person name="Mori M."/>
            <person name="Tomita M."/>
            <person name="Arakawa K."/>
        </authorList>
    </citation>
    <scope>NUCLEOTIDE SEQUENCE [LARGE SCALE GENOMIC DNA]</scope>
</reference>
<protein>
    <submittedName>
        <fullName evidence="2">Uncharacterized protein</fullName>
    </submittedName>
</protein>
<name>A0A4Y2FMN4_ARAVE</name>
<feature type="region of interest" description="Disordered" evidence="1">
    <location>
        <begin position="243"/>
        <end position="272"/>
    </location>
</feature>
<keyword evidence="3" id="KW-1185">Reference proteome</keyword>